<feature type="region of interest" description="Disordered" evidence="1">
    <location>
        <begin position="48"/>
        <end position="100"/>
    </location>
</feature>
<protein>
    <submittedName>
        <fullName evidence="2">Uncharacterized protein</fullName>
    </submittedName>
</protein>
<sequence length="255" mass="28398">MASKRVEVLETEMGQFKTDLEEKMETLSENVEEKFIALKEMMKKLLEGQARAVSAEERGKGSGSKGKEKVNPEEEEEVELLDSNGRMPPRESIRREEYDRRRDFREGREDDWRFLYIQKIVQSIVGQGDGKSKSFELDKSIEQPNSQSIGNISYSESNAMTAFPECVPKLPIDASNVPSTSDSSDVAVKKKSNDGSGLVEQNAALHSNAVTAENVIKDDTLEEGSIIAVNNSFNALVELEEGELLESLMVENLGE</sequence>
<feature type="region of interest" description="Disordered" evidence="1">
    <location>
        <begin position="174"/>
        <end position="194"/>
    </location>
</feature>
<dbReference type="AlphaFoldDB" id="A0A2I0VT64"/>
<evidence type="ECO:0000313" key="2">
    <source>
        <dbReference type="EMBL" id="PKU66591.1"/>
    </source>
</evidence>
<evidence type="ECO:0000256" key="1">
    <source>
        <dbReference type="SAM" id="MobiDB-lite"/>
    </source>
</evidence>
<accession>A0A2I0VT64</accession>
<proteinExistence type="predicted"/>
<dbReference type="Proteomes" id="UP000233837">
    <property type="component" value="Unassembled WGS sequence"/>
</dbReference>
<evidence type="ECO:0000313" key="3">
    <source>
        <dbReference type="Proteomes" id="UP000233837"/>
    </source>
</evidence>
<reference evidence="2 3" key="2">
    <citation type="journal article" date="2017" name="Nature">
        <title>The Apostasia genome and the evolution of orchids.</title>
        <authorList>
            <person name="Zhang G.Q."/>
            <person name="Liu K.W."/>
            <person name="Li Z."/>
            <person name="Lohaus R."/>
            <person name="Hsiao Y.Y."/>
            <person name="Niu S.C."/>
            <person name="Wang J.Y."/>
            <person name="Lin Y.C."/>
            <person name="Xu Q."/>
            <person name="Chen L.J."/>
            <person name="Yoshida K."/>
            <person name="Fujiwara S."/>
            <person name="Wang Z.W."/>
            <person name="Zhang Y.Q."/>
            <person name="Mitsuda N."/>
            <person name="Wang M."/>
            <person name="Liu G.H."/>
            <person name="Pecoraro L."/>
            <person name="Huang H.X."/>
            <person name="Xiao X.J."/>
            <person name="Lin M."/>
            <person name="Wu X.Y."/>
            <person name="Wu W.L."/>
            <person name="Chen Y.Y."/>
            <person name="Chang S.B."/>
            <person name="Sakamoto S."/>
            <person name="Ohme-Takagi M."/>
            <person name="Yagi M."/>
            <person name="Zeng S.J."/>
            <person name="Shen C.Y."/>
            <person name="Yeh C.M."/>
            <person name="Luo Y.B."/>
            <person name="Tsai W.C."/>
            <person name="Van de Peer Y."/>
            <person name="Liu Z.J."/>
        </authorList>
    </citation>
    <scope>NUCLEOTIDE SEQUENCE [LARGE SCALE GENOMIC DNA]</scope>
    <source>
        <tissue evidence="2">The whole plant</tissue>
    </source>
</reference>
<keyword evidence="3" id="KW-1185">Reference proteome</keyword>
<feature type="compositionally biased region" description="Basic and acidic residues" evidence="1">
    <location>
        <begin position="88"/>
        <end position="100"/>
    </location>
</feature>
<dbReference type="EMBL" id="KZ503267">
    <property type="protein sequence ID" value="PKU66591.1"/>
    <property type="molecule type" value="Genomic_DNA"/>
</dbReference>
<gene>
    <name evidence="2" type="ORF">MA16_Dca006919</name>
</gene>
<organism evidence="2 3">
    <name type="scientific">Dendrobium catenatum</name>
    <dbReference type="NCBI Taxonomy" id="906689"/>
    <lineage>
        <taxon>Eukaryota</taxon>
        <taxon>Viridiplantae</taxon>
        <taxon>Streptophyta</taxon>
        <taxon>Embryophyta</taxon>
        <taxon>Tracheophyta</taxon>
        <taxon>Spermatophyta</taxon>
        <taxon>Magnoliopsida</taxon>
        <taxon>Liliopsida</taxon>
        <taxon>Asparagales</taxon>
        <taxon>Orchidaceae</taxon>
        <taxon>Epidendroideae</taxon>
        <taxon>Malaxideae</taxon>
        <taxon>Dendrobiinae</taxon>
        <taxon>Dendrobium</taxon>
    </lineage>
</organism>
<name>A0A2I0VT64_9ASPA</name>
<reference evidence="2 3" key="1">
    <citation type="journal article" date="2016" name="Sci. Rep.">
        <title>The Dendrobium catenatum Lindl. genome sequence provides insights into polysaccharide synthase, floral development and adaptive evolution.</title>
        <authorList>
            <person name="Zhang G.Q."/>
            <person name="Xu Q."/>
            <person name="Bian C."/>
            <person name="Tsai W.C."/>
            <person name="Yeh C.M."/>
            <person name="Liu K.W."/>
            <person name="Yoshida K."/>
            <person name="Zhang L.S."/>
            <person name="Chang S.B."/>
            <person name="Chen F."/>
            <person name="Shi Y."/>
            <person name="Su Y.Y."/>
            <person name="Zhang Y.Q."/>
            <person name="Chen L.J."/>
            <person name="Yin Y."/>
            <person name="Lin M."/>
            <person name="Huang H."/>
            <person name="Deng H."/>
            <person name="Wang Z.W."/>
            <person name="Zhu S.L."/>
            <person name="Zhao X."/>
            <person name="Deng C."/>
            <person name="Niu S.C."/>
            <person name="Huang J."/>
            <person name="Wang M."/>
            <person name="Liu G.H."/>
            <person name="Yang H.J."/>
            <person name="Xiao X.J."/>
            <person name="Hsiao Y.Y."/>
            <person name="Wu W.L."/>
            <person name="Chen Y.Y."/>
            <person name="Mitsuda N."/>
            <person name="Ohme-Takagi M."/>
            <person name="Luo Y.B."/>
            <person name="Van de Peer Y."/>
            <person name="Liu Z.J."/>
        </authorList>
    </citation>
    <scope>NUCLEOTIDE SEQUENCE [LARGE SCALE GENOMIC DNA]</scope>
    <source>
        <tissue evidence="2">The whole plant</tissue>
    </source>
</reference>
<feature type="compositionally biased region" description="Basic and acidic residues" evidence="1">
    <location>
        <begin position="54"/>
        <end position="72"/>
    </location>
</feature>